<feature type="transmembrane region" description="Helical" evidence="3">
    <location>
        <begin position="242"/>
        <end position="258"/>
    </location>
</feature>
<evidence type="ECO:0000256" key="2">
    <source>
        <dbReference type="SAM" id="MobiDB-lite"/>
    </source>
</evidence>
<dbReference type="RefSeq" id="WP_248866585.1">
    <property type="nucleotide sequence ID" value="NZ_CP086322.1"/>
</dbReference>
<evidence type="ECO:0000259" key="4">
    <source>
        <dbReference type="Pfam" id="PF00892"/>
    </source>
</evidence>
<dbReference type="SUPFAM" id="SSF103481">
    <property type="entry name" value="Multidrug resistance efflux transporter EmrE"/>
    <property type="match status" value="1"/>
</dbReference>
<feature type="compositionally biased region" description="Basic and acidic residues" evidence="2">
    <location>
        <begin position="1"/>
        <end position="12"/>
    </location>
</feature>
<sequence>MTETKTRAESEHAPGVPPKKGSSTLGIAYVSTFLVLANANAVFSGNLLQSMHPFTFLFWSFFVSSVFFGILLVARNGLRALKIDRRSVVPLLILNTTSAFNWIGYFYALHFIEPAIVSAIMGGLGPLCTIVLERFLRKRRFSGWIYVPATGVLLGAGLLAWASFTGQSGLKDVSVAASVVGLLAAVVGGVSQALNTVATKQLAERAWSATRIMTHRFHLLLLVAAGLALAGPGLSVGGTSQAGLLAIATVLGVIAPLWPLQRGIILSEPFTVAALLSLAPILTYLFQGFDDRMDWSVASAAGCAVVAVFTVYGTRMIHKGKLE</sequence>
<keyword evidence="6" id="KW-1185">Reference proteome</keyword>
<feature type="transmembrane region" description="Helical" evidence="3">
    <location>
        <begin position="144"/>
        <end position="164"/>
    </location>
</feature>
<evidence type="ECO:0000256" key="1">
    <source>
        <dbReference type="ARBA" id="ARBA00007362"/>
    </source>
</evidence>
<organism evidence="5 6">
    <name type="scientific">Streptomyces halobius</name>
    <dbReference type="NCBI Taxonomy" id="2879846"/>
    <lineage>
        <taxon>Bacteria</taxon>
        <taxon>Bacillati</taxon>
        <taxon>Actinomycetota</taxon>
        <taxon>Actinomycetes</taxon>
        <taxon>Kitasatosporales</taxon>
        <taxon>Streptomycetaceae</taxon>
        <taxon>Streptomyces</taxon>
    </lineage>
</organism>
<evidence type="ECO:0000256" key="3">
    <source>
        <dbReference type="SAM" id="Phobius"/>
    </source>
</evidence>
<dbReference type="InterPro" id="IPR037185">
    <property type="entry name" value="EmrE-like"/>
</dbReference>
<feature type="transmembrane region" description="Helical" evidence="3">
    <location>
        <begin position="27"/>
        <end position="48"/>
    </location>
</feature>
<accession>A0ABY4MEC4</accession>
<feature type="transmembrane region" description="Helical" evidence="3">
    <location>
        <begin position="87"/>
        <end position="108"/>
    </location>
</feature>
<feature type="transmembrane region" description="Helical" evidence="3">
    <location>
        <begin position="176"/>
        <end position="198"/>
    </location>
</feature>
<keyword evidence="3" id="KW-0812">Transmembrane</keyword>
<dbReference type="InterPro" id="IPR000620">
    <property type="entry name" value="EamA_dom"/>
</dbReference>
<evidence type="ECO:0000313" key="5">
    <source>
        <dbReference type="EMBL" id="UQA95672.1"/>
    </source>
</evidence>
<feature type="transmembrane region" description="Helical" evidence="3">
    <location>
        <begin position="270"/>
        <end position="289"/>
    </location>
</feature>
<gene>
    <name evidence="5" type="ORF">K9S39_30810</name>
</gene>
<proteinExistence type="inferred from homology"/>
<feature type="region of interest" description="Disordered" evidence="2">
    <location>
        <begin position="1"/>
        <end position="21"/>
    </location>
</feature>
<comment type="similarity">
    <text evidence="1">Belongs to the EamA transporter family.</text>
</comment>
<evidence type="ECO:0000313" key="6">
    <source>
        <dbReference type="Proteomes" id="UP000830115"/>
    </source>
</evidence>
<dbReference type="PANTHER" id="PTHR22911">
    <property type="entry name" value="ACYL-MALONYL CONDENSING ENZYME-RELATED"/>
    <property type="match status" value="1"/>
</dbReference>
<dbReference type="Proteomes" id="UP000830115">
    <property type="component" value="Chromosome"/>
</dbReference>
<protein>
    <submittedName>
        <fullName evidence="5">DMT family transporter</fullName>
    </submittedName>
</protein>
<feature type="transmembrane region" description="Helical" evidence="3">
    <location>
        <begin position="54"/>
        <end position="75"/>
    </location>
</feature>
<dbReference type="Pfam" id="PF00892">
    <property type="entry name" value="EamA"/>
    <property type="match status" value="1"/>
</dbReference>
<name>A0ABY4MEC4_9ACTN</name>
<feature type="transmembrane region" description="Helical" evidence="3">
    <location>
        <begin position="219"/>
        <end position="236"/>
    </location>
</feature>
<feature type="transmembrane region" description="Helical" evidence="3">
    <location>
        <begin position="295"/>
        <end position="314"/>
    </location>
</feature>
<dbReference type="PANTHER" id="PTHR22911:SF137">
    <property type="entry name" value="SOLUTE CARRIER FAMILY 35 MEMBER G2-RELATED"/>
    <property type="match status" value="1"/>
</dbReference>
<keyword evidence="3" id="KW-0472">Membrane</keyword>
<keyword evidence="3" id="KW-1133">Transmembrane helix</keyword>
<feature type="domain" description="EamA" evidence="4">
    <location>
        <begin position="26"/>
        <end position="159"/>
    </location>
</feature>
<dbReference type="EMBL" id="CP086322">
    <property type="protein sequence ID" value="UQA95672.1"/>
    <property type="molecule type" value="Genomic_DNA"/>
</dbReference>
<feature type="transmembrane region" description="Helical" evidence="3">
    <location>
        <begin position="114"/>
        <end position="132"/>
    </location>
</feature>
<reference evidence="5" key="1">
    <citation type="submission" date="2021-10" db="EMBL/GenBank/DDBJ databases">
        <title>Streptomyces nigrumlapis sp.nov.,an antimicrobial producing actinobacterium isolated from Black Gobi rocks.</title>
        <authorList>
            <person name="Wen Y."/>
            <person name="Zhang W."/>
            <person name="Liu X.G."/>
        </authorList>
    </citation>
    <scope>NUCLEOTIDE SEQUENCE</scope>
    <source>
        <strain evidence="5">ST13-2-2</strain>
    </source>
</reference>